<dbReference type="InterPro" id="IPR039425">
    <property type="entry name" value="RNA_pol_sigma-70-like"/>
</dbReference>
<dbReference type="EMBL" id="BMJN01000025">
    <property type="protein sequence ID" value="GGE34290.1"/>
    <property type="molecule type" value="Genomic_DNA"/>
</dbReference>
<comment type="similarity">
    <text evidence="1">Belongs to the sigma-70 factor family. ECF subfamily.</text>
</comment>
<dbReference type="Pfam" id="PF04542">
    <property type="entry name" value="Sigma70_r2"/>
    <property type="match status" value="1"/>
</dbReference>
<organism evidence="8 9">
    <name type="scientific">Streptococcus himalayensis</name>
    <dbReference type="NCBI Taxonomy" id="1888195"/>
    <lineage>
        <taxon>Bacteria</taxon>
        <taxon>Bacillati</taxon>
        <taxon>Bacillota</taxon>
        <taxon>Bacilli</taxon>
        <taxon>Lactobacillales</taxon>
        <taxon>Streptococcaceae</taxon>
        <taxon>Streptococcus</taxon>
    </lineage>
</organism>
<feature type="domain" description="RNA polymerase sigma factor 70 region 4 type 2" evidence="7">
    <location>
        <begin position="108"/>
        <end position="158"/>
    </location>
</feature>
<dbReference type="InterPro" id="IPR013324">
    <property type="entry name" value="RNA_pol_sigma_r3/r4-like"/>
</dbReference>
<dbReference type="SUPFAM" id="SSF88946">
    <property type="entry name" value="Sigma2 domain of RNA polymerase sigma factors"/>
    <property type="match status" value="1"/>
</dbReference>
<keyword evidence="3" id="KW-0731">Sigma factor</keyword>
<dbReference type="GO" id="GO:0006352">
    <property type="term" value="P:DNA-templated transcription initiation"/>
    <property type="evidence" value="ECO:0007669"/>
    <property type="project" value="InterPro"/>
</dbReference>
<feature type="domain" description="RNA polymerase sigma-70 region 2" evidence="6">
    <location>
        <begin position="20"/>
        <end position="82"/>
    </location>
</feature>
<keyword evidence="5" id="KW-0804">Transcription</keyword>
<accession>A0A917A7Y2</accession>
<evidence type="ECO:0000313" key="9">
    <source>
        <dbReference type="Proteomes" id="UP000660801"/>
    </source>
</evidence>
<keyword evidence="8" id="KW-0240">DNA-directed RNA polymerase</keyword>
<dbReference type="GO" id="GO:0000428">
    <property type="term" value="C:DNA-directed RNA polymerase complex"/>
    <property type="evidence" value="ECO:0007669"/>
    <property type="project" value="UniProtKB-KW"/>
</dbReference>
<evidence type="ECO:0000256" key="5">
    <source>
        <dbReference type="ARBA" id="ARBA00023163"/>
    </source>
</evidence>
<dbReference type="Gene3D" id="1.10.10.10">
    <property type="entry name" value="Winged helix-like DNA-binding domain superfamily/Winged helix DNA-binding domain"/>
    <property type="match status" value="1"/>
</dbReference>
<dbReference type="InterPro" id="IPR013325">
    <property type="entry name" value="RNA_pol_sigma_r2"/>
</dbReference>
<dbReference type="SUPFAM" id="SSF88659">
    <property type="entry name" value="Sigma3 and sigma4 domains of RNA polymerase sigma factors"/>
    <property type="match status" value="1"/>
</dbReference>
<dbReference type="Gene3D" id="1.10.1740.10">
    <property type="match status" value="1"/>
</dbReference>
<protein>
    <submittedName>
        <fullName evidence="8">DNA-directed RNA polymerase sigma-70 factor</fullName>
    </submittedName>
</protein>
<name>A0A917A7Y2_9STRE</name>
<dbReference type="PANTHER" id="PTHR43133">
    <property type="entry name" value="RNA POLYMERASE ECF-TYPE SIGMA FACTO"/>
    <property type="match status" value="1"/>
</dbReference>
<evidence type="ECO:0000256" key="1">
    <source>
        <dbReference type="ARBA" id="ARBA00010641"/>
    </source>
</evidence>
<evidence type="ECO:0000259" key="6">
    <source>
        <dbReference type="Pfam" id="PF04542"/>
    </source>
</evidence>
<comment type="caution">
    <text evidence="8">The sequence shown here is derived from an EMBL/GenBank/DDBJ whole genome shotgun (WGS) entry which is preliminary data.</text>
</comment>
<dbReference type="RefSeq" id="WP_068991474.1">
    <property type="nucleotide sequence ID" value="NZ_BMJN01000025.1"/>
</dbReference>
<sequence>MKKGGSVIKLDEYERVLADFARDIIYYLMKSGVKKEQAEDVVQDIFVKMLEMPVAIPGEKIRAFMYRSAIRRYIDKYRRDKRYMEILQQEFFHSQPLSPFECDQYDFLLEEVEKLSPEDRLLLDLFYVQGFSILEIAELLAYSLSKVKVKLHRSRQKLKKSLKQKGYEHGNI</sequence>
<reference evidence="8" key="2">
    <citation type="submission" date="2020-09" db="EMBL/GenBank/DDBJ databases">
        <authorList>
            <person name="Sun Q."/>
            <person name="Zhou Y."/>
        </authorList>
    </citation>
    <scope>NUCLEOTIDE SEQUENCE</scope>
    <source>
        <strain evidence="8">CGMCC 1.15533</strain>
    </source>
</reference>
<keyword evidence="4" id="KW-0238">DNA-binding</keyword>
<evidence type="ECO:0000259" key="7">
    <source>
        <dbReference type="Pfam" id="PF08281"/>
    </source>
</evidence>
<keyword evidence="9" id="KW-1185">Reference proteome</keyword>
<keyword evidence="2" id="KW-0805">Transcription regulation</keyword>
<evidence type="ECO:0000313" key="8">
    <source>
        <dbReference type="EMBL" id="GGE34290.1"/>
    </source>
</evidence>
<dbReference type="InterPro" id="IPR014284">
    <property type="entry name" value="RNA_pol_sigma-70_dom"/>
</dbReference>
<dbReference type="OrthoDB" id="9784984at2"/>
<dbReference type="PANTHER" id="PTHR43133:SF52">
    <property type="entry name" value="ECF RNA POLYMERASE SIGMA FACTOR SIGL"/>
    <property type="match status" value="1"/>
</dbReference>
<dbReference type="Proteomes" id="UP000660801">
    <property type="component" value="Unassembled WGS sequence"/>
</dbReference>
<dbReference type="InterPro" id="IPR036388">
    <property type="entry name" value="WH-like_DNA-bd_sf"/>
</dbReference>
<dbReference type="NCBIfam" id="TIGR02937">
    <property type="entry name" value="sigma70-ECF"/>
    <property type="match status" value="1"/>
</dbReference>
<dbReference type="InterPro" id="IPR007627">
    <property type="entry name" value="RNA_pol_sigma70_r2"/>
</dbReference>
<dbReference type="InterPro" id="IPR013249">
    <property type="entry name" value="RNA_pol_sigma70_r4_t2"/>
</dbReference>
<dbReference type="GO" id="GO:0003677">
    <property type="term" value="F:DNA binding"/>
    <property type="evidence" value="ECO:0007669"/>
    <property type="project" value="UniProtKB-KW"/>
</dbReference>
<dbReference type="GO" id="GO:0016987">
    <property type="term" value="F:sigma factor activity"/>
    <property type="evidence" value="ECO:0007669"/>
    <property type="project" value="UniProtKB-KW"/>
</dbReference>
<evidence type="ECO:0000256" key="3">
    <source>
        <dbReference type="ARBA" id="ARBA00023082"/>
    </source>
</evidence>
<dbReference type="Pfam" id="PF08281">
    <property type="entry name" value="Sigma70_r4_2"/>
    <property type="match status" value="1"/>
</dbReference>
<evidence type="ECO:0000256" key="4">
    <source>
        <dbReference type="ARBA" id="ARBA00023125"/>
    </source>
</evidence>
<reference evidence="8" key="1">
    <citation type="journal article" date="2014" name="Int. J. Syst. Evol. Microbiol.">
        <title>Complete genome sequence of Corynebacterium casei LMG S-19264T (=DSM 44701T), isolated from a smear-ripened cheese.</title>
        <authorList>
            <consortium name="US DOE Joint Genome Institute (JGI-PGF)"/>
            <person name="Walter F."/>
            <person name="Albersmeier A."/>
            <person name="Kalinowski J."/>
            <person name="Ruckert C."/>
        </authorList>
    </citation>
    <scope>NUCLEOTIDE SEQUENCE</scope>
    <source>
        <strain evidence="8">CGMCC 1.15533</strain>
    </source>
</reference>
<gene>
    <name evidence="8" type="ORF">GCM10011510_14600</name>
</gene>
<dbReference type="AlphaFoldDB" id="A0A917A7Y2"/>
<proteinExistence type="inferred from homology"/>
<evidence type="ECO:0000256" key="2">
    <source>
        <dbReference type="ARBA" id="ARBA00023015"/>
    </source>
</evidence>